<dbReference type="EMBL" id="MDYN01000294">
    <property type="protein sequence ID" value="OQD68717.1"/>
    <property type="molecule type" value="Genomic_DNA"/>
</dbReference>
<dbReference type="AlphaFoldDB" id="A0A1V6NVU1"/>
<feature type="non-terminal residue" evidence="2">
    <location>
        <position position="121"/>
    </location>
</feature>
<evidence type="ECO:0000256" key="1">
    <source>
        <dbReference type="SAM" id="MobiDB-lite"/>
    </source>
</evidence>
<feature type="region of interest" description="Disordered" evidence="1">
    <location>
        <begin position="21"/>
        <end position="121"/>
    </location>
</feature>
<feature type="compositionally biased region" description="Acidic residues" evidence="1">
    <location>
        <begin position="42"/>
        <end position="51"/>
    </location>
</feature>
<proteinExistence type="predicted"/>
<dbReference type="Proteomes" id="UP000191672">
    <property type="component" value="Unassembled WGS sequence"/>
</dbReference>
<reference evidence="3" key="1">
    <citation type="journal article" date="2017" name="Nat. Microbiol.">
        <title>Global analysis of biosynthetic gene clusters reveals vast potential of secondary metabolite production in Penicillium species.</title>
        <authorList>
            <person name="Nielsen J.C."/>
            <person name="Grijseels S."/>
            <person name="Prigent S."/>
            <person name="Ji B."/>
            <person name="Dainat J."/>
            <person name="Nielsen K.F."/>
            <person name="Frisvad J.C."/>
            <person name="Workman M."/>
            <person name="Nielsen J."/>
        </authorList>
    </citation>
    <scope>NUCLEOTIDE SEQUENCE [LARGE SCALE GENOMIC DNA]</scope>
    <source>
        <strain evidence="3">IBT 31811</strain>
    </source>
</reference>
<comment type="caution">
    <text evidence="2">The sequence shown here is derived from an EMBL/GenBank/DDBJ whole genome shotgun (WGS) entry which is preliminary data.</text>
</comment>
<sequence length="121" mass="14028">MCASKFDIEEKQLALIDEFLSDEEKEQAREERDTPLLKDLDPISDDEEDDLVVSQVQPMTQELSERAVGKRRQTIASNIEDEGREATPSDDEAEHPLPNTQRVSGRNRKRARREDEDFVHY</sequence>
<evidence type="ECO:0000313" key="2">
    <source>
        <dbReference type="EMBL" id="OQD68717.1"/>
    </source>
</evidence>
<organism evidence="2 3">
    <name type="scientific">Penicillium antarcticum</name>
    <dbReference type="NCBI Taxonomy" id="416450"/>
    <lineage>
        <taxon>Eukaryota</taxon>
        <taxon>Fungi</taxon>
        <taxon>Dikarya</taxon>
        <taxon>Ascomycota</taxon>
        <taxon>Pezizomycotina</taxon>
        <taxon>Eurotiomycetes</taxon>
        <taxon>Eurotiomycetidae</taxon>
        <taxon>Eurotiales</taxon>
        <taxon>Aspergillaceae</taxon>
        <taxon>Penicillium</taxon>
    </lineage>
</organism>
<protein>
    <submittedName>
        <fullName evidence="2">Uncharacterized protein</fullName>
    </submittedName>
</protein>
<feature type="compositionally biased region" description="Acidic residues" evidence="1">
    <location>
        <begin position="79"/>
        <end position="93"/>
    </location>
</feature>
<keyword evidence="3" id="KW-1185">Reference proteome</keyword>
<feature type="compositionally biased region" description="Basic and acidic residues" evidence="1">
    <location>
        <begin position="26"/>
        <end position="41"/>
    </location>
</feature>
<evidence type="ECO:0000313" key="3">
    <source>
        <dbReference type="Proteomes" id="UP000191672"/>
    </source>
</evidence>
<name>A0A1V6NVU1_9EURO</name>
<feature type="compositionally biased region" description="Basic and acidic residues" evidence="1">
    <location>
        <begin position="112"/>
        <end position="121"/>
    </location>
</feature>
<accession>A0A1V6NVU1</accession>
<gene>
    <name evidence="2" type="ORF">PENANT_c294G06502</name>
</gene>